<evidence type="ECO:0000313" key="2">
    <source>
        <dbReference type="EMBL" id="AGP34404.1"/>
    </source>
</evidence>
<proteinExistence type="predicted"/>
<gene>
    <name evidence="2" type="ORF">SCE1572_07725</name>
</gene>
<dbReference type="Proteomes" id="UP000014803">
    <property type="component" value="Chromosome"/>
</dbReference>
<evidence type="ECO:0000256" key="1">
    <source>
        <dbReference type="SAM" id="SignalP"/>
    </source>
</evidence>
<dbReference type="KEGG" id="scu:SCE1572_07725"/>
<accession>S4XPG6</accession>
<evidence type="ECO:0008006" key="4">
    <source>
        <dbReference type="Google" id="ProtNLM"/>
    </source>
</evidence>
<dbReference type="HOGENOM" id="CLU_1601622_0_0_7"/>
<dbReference type="EMBL" id="CP003969">
    <property type="protein sequence ID" value="AGP34404.1"/>
    <property type="molecule type" value="Genomic_DNA"/>
</dbReference>
<name>S4XPG6_SORCE</name>
<protein>
    <recommendedName>
        <fullName evidence="4">Serine/threonine protein kinase</fullName>
    </recommendedName>
</protein>
<dbReference type="PATRIC" id="fig|1254432.3.peg.1720"/>
<dbReference type="AlphaFoldDB" id="S4XPG6"/>
<organism evidence="2 3">
    <name type="scientific">Sorangium cellulosum So0157-2</name>
    <dbReference type="NCBI Taxonomy" id="1254432"/>
    <lineage>
        <taxon>Bacteria</taxon>
        <taxon>Pseudomonadati</taxon>
        <taxon>Myxococcota</taxon>
        <taxon>Polyangia</taxon>
        <taxon>Polyangiales</taxon>
        <taxon>Polyangiaceae</taxon>
        <taxon>Sorangium</taxon>
    </lineage>
</organism>
<sequence>MTGALPMIHSLRHAFVLIASLAGAAAPLGCGRPFVPATPPGFVDLGDRYGDDEYRATTAEGLVLGVRAFENDPEGDLAFWSRVVEKRLREGGGYALLGKADVKSRSGLPGVQLRFGHDEGKEAHLYYLTVFVDDDHVFLHEAGGKKELVERHQQQIDWSIRNFLPD</sequence>
<feature type="signal peptide" evidence="1">
    <location>
        <begin position="1"/>
        <end position="24"/>
    </location>
</feature>
<dbReference type="STRING" id="1254432.SCE1572_07725"/>
<evidence type="ECO:0000313" key="3">
    <source>
        <dbReference type="Proteomes" id="UP000014803"/>
    </source>
</evidence>
<feature type="chain" id="PRO_5004533905" description="Serine/threonine protein kinase" evidence="1">
    <location>
        <begin position="25"/>
        <end position="166"/>
    </location>
</feature>
<reference evidence="2 3" key="1">
    <citation type="journal article" date="2013" name="Sci. Rep.">
        <title>Extraordinary expansion of a Sorangium cellulosum genome from an alkaline milieu.</title>
        <authorList>
            <person name="Han K."/>
            <person name="Li Z.F."/>
            <person name="Peng R."/>
            <person name="Zhu L.P."/>
            <person name="Zhou T."/>
            <person name="Wang L.G."/>
            <person name="Li S.G."/>
            <person name="Zhang X.B."/>
            <person name="Hu W."/>
            <person name="Wu Z.H."/>
            <person name="Qin N."/>
            <person name="Li Y.Z."/>
        </authorList>
    </citation>
    <scope>NUCLEOTIDE SEQUENCE [LARGE SCALE GENOMIC DNA]</scope>
    <source>
        <strain evidence="2 3">So0157-2</strain>
    </source>
</reference>
<keyword evidence="1" id="KW-0732">Signal</keyword>